<dbReference type="Proteomes" id="UP000738325">
    <property type="component" value="Unassembled WGS sequence"/>
</dbReference>
<dbReference type="OrthoDB" id="270639at2759"/>
<name>A0A9P6RB97_9FUNG</name>
<dbReference type="PANTHER" id="PTHR11075">
    <property type="entry name" value="PEPTIDE CHAIN RELEASE FACTOR"/>
    <property type="match status" value="1"/>
</dbReference>
<protein>
    <recommendedName>
        <fullName evidence="2">Prokaryotic-type class I peptide chain release factors domain-containing protein</fullName>
    </recommendedName>
</protein>
<evidence type="ECO:0000256" key="1">
    <source>
        <dbReference type="SAM" id="MobiDB-lite"/>
    </source>
</evidence>
<sequence>MSVLFFRSAVRTSASTWARIGLVNSRRCTGADALVKVDPIRTLSFTHQSASSSKSVGRIGTVSVPITSTQQREFFSRSPTATAVVTRFNGPACSSSARYQQRGFASRREIGAEESDSGSEEEEEFRDDNGMTMKEREKIEKWAANFTKDSIPKGLLTLNFVRSSGPGGQNVNKVNTKVDMRFVVDDAVWLPEYVRDRLRSEESNKINKNGEYVLASDRKRTQMANLEDCMEKLHEILLHMAELPKLPDAESLEKLERIKRAGDNRRKFNKQFQSKKKSNRRVGRDD</sequence>
<evidence type="ECO:0000259" key="2">
    <source>
        <dbReference type="PROSITE" id="PS00745"/>
    </source>
</evidence>
<dbReference type="FunFam" id="3.30.160.20:FF:000046">
    <property type="entry name" value="Peptidyl-tRNA hydrolase ICT1"/>
    <property type="match status" value="1"/>
</dbReference>
<dbReference type="SUPFAM" id="SSF110916">
    <property type="entry name" value="Peptidyl-tRNA hydrolase domain-like"/>
    <property type="match status" value="1"/>
</dbReference>
<dbReference type="GO" id="GO:0070126">
    <property type="term" value="P:mitochondrial translational termination"/>
    <property type="evidence" value="ECO:0007669"/>
    <property type="project" value="TreeGrafter"/>
</dbReference>
<dbReference type="AlphaFoldDB" id="A0A9P6RB97"/>
<dbReference type="Gene3D" id="3.30.160.20">
    <property type="match status" value="1"/>
</dbReference>
<feature type="compositionally biased region" description="Acidic residues" evidence="1">
    <location>
        <begin position="112"/>
        <end position="126"/>
    </location>
</feature>
<dbReference type="PANTHER" id="PTHR11075:SF54">
    <property type="entry name" value="LARGE RIBOSOMAL SUBUNIT PROTEIN ML62"/>
    <property type="match status" value="1"/>
</dbReference>
<dbReference type="GO" id="GO:0004045">
    <property type="term" value="F:peptidyl-tRNA hydrolase activity"/>
    <property type="evidence" value="ECO:0007669"/>
    <property type="project" value="TreeGrafter"/>
</dbReference>
<reference evidence="3" key="1">
    <citation type="journal article" date="2020" name="Fungal Divers.">
        <title>Resolving the Mortierellaceae phylogeny through synthesis of multi-gene phylogenetics and phylogenomics.</title>
        <authorList>
            <person name="Vandepol N."/>
            <person name="Liber J."/>
            <person name="Desiro A."/>
            <person name="Na H."/>
            <person name="Kennedy M."/>
            <person name="Barry K."/>
            <person name="Grigoriev I.V."/>
            <person name="Miller A.N."/>
            <person name="O'Donnell K."/>
            <person name="Stajich J.E."/>
            <person name="Bonito G."/>
        </authorList>
    </citation>
    <scope>NUCLEOTIDE SEQUENCE</scope>
    <source>
        <strain evidence="3">REB-010B</strain>
    </source>
</reference>
<dbReference type="Pfam" id="PF00472">
    <property type="entry name" value="RF-1"/>
    <property type="match status" value="1"/>
</dbReference>
<gene>
    <name evidence="3" type="ORF">BGZ99_006917</name>
</gene>
<feature type="domain" description="Prokaryotic-type class I peptide chain release factors" evidence="2">
    <location>
        <begin position="162"/>
        <end position="178"/>
    </location>
</feature>
<feature type="region of interest" description="Disordered" evidence="1">
    <location>
        <begin position="104"/>
        <end position="134"/>
    </location>
</feature>
<dbReference type="InterPro" id="IPR052104">
    <property type="entry name" value="Mito_Release_Factor_mL62"/>
</dbReference>
<dbReference type="EMBL" id="JAAAIP010000482">
    <property type="protein sequence ID" value="KAG0316435.1"/>
    <property type="molecule type" value="Genomic_DNA"/>
</dbReference>
<evidence type="ECO:0000313" key="4">
    <source>
        <dbReference type="Proteomes" id="UP000738325"/>
    </source>
</evidence>
<evidence type="ECO:0000313" key="3">
    <source>
        <dbReference type="EMBL" id="KAG0316435.1"/>
    </source>
</evidence>
<feature type="region of interest" description="Disordered" evidence="1">
    <location>
        <begin position="262"/>
        <end position="286"/>
    </location>
</feature>
<keyword evidence="4" id="KW-1185">Reference proteome</keyword>
<organism evidence="3 4">
    <name type="scientific">Dissophora globulifera</name>
    <dbReference type="NCBI Taxonomy" id="979702"/>
    <lineage>
        <taxon>Eukaryota</taxon>
        <taxon>Fungi</taxon>
        <taxon>Fungi incertae sedis</taxon>
        <taxon>Mucoromycota</taxon>
        <taxon>Mortierellomycotina</taxon>
        <taxon>Mortierellomycetes</taxon>
        <taxon>Mortierellales</taxon>
        <taxon>Mortierellaceae</taxon>
        <taxon>Dissophora</taxon>
    </lineage>
</organism>
<accession>A0A9P6RB97</accession>
<proteinExistence type="predicted"/>
<feature type="compositionally biased region" description="Basic residues" evidence="1">
    <location>
        <begin position="267"/>
        <end position="286"/>
    </location>
</feature>
<dbReference type="InterPro" id="IPR000352">
    <property type="entry name" value="Pep_chain_release_fac_I"/>
</dbReference>
<dbReference type="GO" id="GO:0005762">
    <property type="term" value="C:mitochondrial large ribosomal subunit"/>
    <property type="evidence" value="ECO:0007669"/>
    <property type="project" value="TreeGrafter"/>
</dbReference>
<dbReference type="PROSITE" id="PS00745">
    <property type="entry name" value="RF_PROK_I"/>
    <property type="match status" value="1"/>
</dbReference>
<dbReference type="GO" id="GO:0016150">
    <property type="term" value="F:translation release factor activity, codon nonspecific"/>
    <property type="evidence" value="ECO:0007669"/>
    <property type="project" value="TreeGrafter"/>
</dbReference>
<comment type="caution">
    <text evidence="3">The sequence shown here is derived from an EMBL/GenBank/DDBJ whole genome shotgun (WGS) entry which is preliminary data.</text>
</comment>